<accession>A0A0F9MAM6</accession>
<protein>
    <submittedName>
        <fullName evidence="1">Uncharacterized protein</fullName>
    </submittedName>
</protein>
<dbReference type="AlphaFoldDB" id="A0A0F9MAM6"/>
<organism evidence="1">
    <name type="scientific">marine sediment metagenome</name>
    <dbReference type="NCBI Taxonomy" id="412755"/>
    <lineage>
        <taxon>unclassified sequences</taxon>
        <taxon>metagenomes</taxon>
        <taxon>ecological metagenomes</taxon>
    </lineage>
</organism>
<comment type="caution">
    <text evidence="1">The sequence shown here is derived from an EMBL/GenBank/DDBJ whole genome shotgun (WGS) entry which is preliminary data.</text>
</comment>
<gene>
    <name evidence="1" type="ORF">LCGC14_1178610</name>
</gene>
<name>A0A0F9MAM6_9ZZZZ</name>
<reference evidence="1" key="1">
    <citation type="journal article" date="2015" name="Nature">
        <title>Complex archaea that bridge the gap between prokaryotes and eukaryotes.</title>
        <authorList>
            <person name="Spang A."/>
            <person name="Saw J.H."/>
            <person name="Jorgensen S.L."/>
            <person name="Zaremba-Niedzwiedzka K."/>
            <person name="Martijn J."/>
            <person name="Lind A.E."/>
            <person name="van Eijk R."/>
            <person name="Schleper C."/>
            <person name="Guy L."/>
            <person name="Ettema T.J."/>
        </authorList>
    </citation>
    <scope>NUCLEOTIDE SEQUENCE</scope>
</reference>
<sequence length="56" mass="6724">MVKVYIIESERGWGQKIDEVKEFDTLELAETFVTEFNSHNTEEKVPDWYMRAEVVR</sequence>
<dbReference type="EMBL" id="LAZR01005888">
    <property type="protein sequence ID" value="KKM96391.1"/>
    <property type="molecule type" value="Genomic_DNA"/>
</dbReference>
<evidence type="ECO:0000313" key="1">
    <source>
        <dbReference type="EMBL" id="KKM96391.1"/>
    </source>
</evidence>
<proteinExistence type="predicted"/>